<accession>A0A9J6C4S4</accession>
<evidence type="ECO:0000313" key="1">
    <source>
        <dbReference type="EMBL" id="KAG5676999.1"/>
    </source>
</evidence>
<dbReference type="EMBL" id="JADBJN010000002">
    <property type="protein sequence ID" value="KAG5676999.1"/>
    <property type="molecule type" value="Genomic_DNA"/>
</dbReference>
<organism evidence="1 2">
    <name type="scientific">Polypedilum vanderplanki</name>
    <name type="common">Sleeping chironomid midge</name>
    <dbReference type="NCBI Taxonomy" id="319348"/>
    <lineage>
        <taxon>Eukaryota</taxon>
        <taxon>Metazoa</taxon>
        <taxon>Ecdysozoa</taxon>
        <taxon>Arthropoda</taxon>
        <taxon>Hexapoda</taxon>
        <taxon>Insecta</taxon>
        <taxon>Pterygota</taxon>
        <taxon>Neoptera</taxon>
        <taxon>Endopterygota</taxon>
        <taxon>Diptera</taxon>
        <taxon>Nematocera</taxon>
        <taxon>Chironomoidea</taxon>
        <taxon>Chironomidae</taxon>
        <taxon>Chironominae</taxon>
        <taxon>Polypedilum</taxon>
        <taxon>Polypedilum</taxon>
    </lineage>
</organism>
<proteinExistence type="predicted"/>
<keyword evidence="2" id="KW-1185">Reference proteome</keyword>
<dbReference type="Proteomes" id="UP001107558">
    <property type="component" value="Chromosome 2"/>
</dbReference>
<gene>
    <name evidence="1" type="ORF">PVAND_006790</name>
</gene>
<sequence length="260" mass="30149">MSTFNKYSNKTYNANRNATYKGNGNATYNVASNLTFDATPNQTFNVKNNATFNVNPNKTHNINRTFNVKANGTLDVKQPFNEDAYGPQADFSPEYNSEEKLFLNQLEILCNEMRLFIMSLYKFFCEHFQSDCHGVRKLIAEIDLTAQTIINQIFVRQLAIENMREATIDESLYDDDSYNVYQPTLSSYEDSQVSNNQSFEVNQNALNETQNRLKKISFNHKHAKSLIEGLKNVEQTEQNLRRFRNMNNLQGTFEIDDYNQ</sequence>
<protein>
    <submittedName>
        <fullName evidence="1">Uncharacterized protein</fullName>
    </submittedName>
</protein>
<comment type="caution">
    <text evidence="1">The sequence shown here is derived from an EMBL/GenBank/DDBJ whole genome shotgun (WGS) entry which is preliminary data.</text>
</comment>
<name>A0A9J6C4S4_POLVA</name>
<dbReference type="OrthoDB" id="10574584at2759"/>
<dbReference type="AlphaFoldDB" id="A0A9J6C4S4"/>
<reference evidence="1" key="1">
    <citation type="submission" date="2021-03" db="EMBL/GenBank/DDBJ databases">
        <title>Chromosome level genome of the anhydrobiotic midge Polypedilum vanderplanki.</title>
        <authorList>
            <person name="Yoshida Y."/>
            <person name="Kikawada T."/>
            <person name="Gusev O."/>
        </authorList>
    </citation>
    <scope>NUCLEOTIDE SEQUENCE</scope>
    <source>
        <strain evidence="1">NIAS01</strain>
        <tissue evidence="1">Whole body or cell culture</tissue>
    </source>
</reference>
<evidence type="ECO:0000313" key="2">
    <source>
        <dbReference type="Proteomes" id="UP001107558"/>
    </source>
</evidence>